<comment type="caution">
    <text evidence="1">The sequence shown here is derived from an EMBL/GenBank/DDBJ whole genome shotgun (WGS) entry which is preliminary data.</text>
</comment>
<keyword evidence="1" id="KW-0560">Oxidoreductase</keyword>
<dbReference type="AlphaFoldDB" id="A0A5J4PLV6"/>
<dbReference type="GO" id="GO:0047553">
    <property type="term" value="F:2-oxoglutarate synthase activity"/>
    <property type="evidence" value="ECO:0007669"/>
    <property type="project" value="UniProtKB-EC"/>
</dbReference>
<evidence type="ECO:0000313" key="1">
    <source>
        <dbReference type="EMBL" id="KAA6310212.1"/>
    </source>
</evidence>
<dbReference type="EC" id="1.2.7.3" evidence="1"/>
<protein>
    <submittedName>
        <fullName evidence="1">2-oxoglutarate oxidoreductase subunit KorA</fullName>
        <ecNumber evidence="1">1.2.7.3</ecNumber>
    </submittedName>
</protein>
<reference evidence="1" key="1">
    <citation type="submission" date="2019-03" db="EMBL/GenBank/DDBJ databases">
        <title>Single cell metagenomics reveals metabolic interactions within the superorganism composed of flagellate Streblomastix strix and complex community of Bacteroidetes bacteria on its surface.</title>
        <authorList>
            <person name="Treitli S.C."/>
            <person name="Kolisko M."/>
            <person name="Husnik F."/>
            <person name="Keeling P."/>
            <person name="Hampl V."/>
        </authorList>
    </citation>
    <scope>NUCLEOTIDE SEQUENCE</scope>
    <source>
        <strain evidence="1">STM</strain>
    </source>
</reference>
<dbReference type="EMBL" id="SNRY01007542">
    <property type="protein sequence ID" value="KAA6310212.1"/>
    <property type="molecule type" value="Genomic_DNA"/>
</dbReference>
<sequence length="83" mass="8980">MGGLEKDYNTSAISTDPANHQKMTIIRQDKINYIANCIPAQEVEGNTESADLLIVGWGGYLRTSTFCHGNYAGTRKESGVGSL</sequence>
<name>A0A5J4PLV6_9ZZZZ</name>
<gene>
    <name evidence="1" type="ORF">EZS27_038448</name>
</gene>
<organism evidence="1">
    <name type="scientific">termite gut metagenome</name>
    <dbReference type="NCBI Taxonomy" id="433724"/>
    <lineage>
        <taxon>unclassified sequences</taxon>
        <taxon>metagenomes</taxon>
        <taxon>organismal metagenomes</taxon>
    </lineage>
</organism>
<proteinExistence type="predicted"/>
<accession>A0A5J4PLV6</accession>